<sequence length="183" mass="20071">MRIEQGAASDARERTRAAAPRLTDTPISCPRAPPIHLPSQPSHPTRRCSLRQPNSLAFTDPAILRPESVTCPRARAPKCELRAPCFSLLPSLPVLPRFAVLHRDHQDRVARAPARRAIPSVCGHAGKHPPPARSSGANLRVSRGSCCRVRPRSRVNETCPRTHVRLQRALRLFSVARGPSPAP</sequence>
<gene>
    <name evidence="2" type="ORF">OBBRIDRAFT_248496</name>
</gene>
<evidence type="ECO:0000256" key="1">
    <source>
        <dbReference type="SAM" id="MobiDB-lite"/>
    </source>
</evidence>
<evidence type="ECO:0000313" key="3">
    <source>
        <dbReference type="Proteomes" id="UP000250043"/>
    </source>
</evidence>
<protein>
    <submittedName>
        <fullName evidence="2">Uncharacterized protein</fullName>
    </submittedName>
</protein>
<organism evidence="2 3">
    <name type="scientific">Obba rivulosa</name>
    <dbReference type="NCBI Taxonomy" id="1052685"/>
    <lineage>
        <taxon>Eukaryota</taxon>
        <taxon>Fungi</taxon>
        <taxon>Dikarya</taxon>
        <taxon>Basidiomycota</taxon>
        <taxon>Agaricomycotina</taxon>
        <taxon>Agaricomycetes</taxon>
        <taxon>Polyporales</taxon>
        <taxon>Gelatoporiaceae</taxon>
        <taxon>Obba</taxon>
    </lineage>
</organism>
<reference evidence="2 3" key="1">
    <citation type="submission" date="2016-07" db="EMBL/GenBank/DDBJ databases">
        <title>Draft genome of the white-rot fungus Obba rivulosa 3A-2.</title>
        <authorList>
            <consortium name="DOE Joint Genome Institute"/>
            <person name="Miettinen O."/>
            <person name="Riley R."/>
            <person name="Acob R."/>
            <person name="Barry K."/>
            <person name="Cullen D."/>
            <person name="De Vries R."/>
            <person name="Hainaut M."/>
            <person name="Hatakka A."/>
            <person name="Henrissat B."/>
            <person name="Hilden K."/>
            <person name="Kuo R."/>
            <person name="Labutti K."/>
            <person name="Lipzen A."/>
            <person name="Makela M.R."/>
            <person name="Sandor L."/>
            <person name="Spatafora J.W."/>
            <person name="Grigoriev I.V."/>
            <person name="Hibbett D.S."/>
        </authorList>
    </citation>
    <scope>NUCLEOTIDE SEQUENCE [LARGE SCALE GENOMIC DNA]</scope>
    <source>
        <strain evidence="2 3">3A-2</strain>
    </source>
</reference>
<evidence type="ECO:0000313" key="2">
    <source>
        <dbReference type="EMBL" id="OCH86266.1"/>
    </source>
</evidence>
<dbReference type="EMBL" id="KV722536">
    <property type="protein sequence ID" value="OCH86266.1"/>
    <property type="molecule type" value="Genomic_DNA"/>
</dbReference>
<dbReference type="AlphaFoldDB" id="A0A8E2AKI8"/>
<proteinExistence type="predicted"/>
<feature type="region of interest" description="Disordered" evidence="1">
    <location>
        <begin position="1"/>
        <end position="49"/>
    </location>
</feature>
<accession>A0A8E2AKI8</accession>
<name>A0A8E2AKI8_9APHY</name>
<dbReference type="Proteomes" id="UP000250043">
    <property type="component" value="Unassembled WGS sequence"/>
</dbReference>
<keyword evidence="3" id="KW-1185">Reference proteome</keyword>